<feature type="region of interest" description="Disordered" evidence="2">
    <location>
        <begin position="1"/>
        <end position="21"/>
    </location>
</feature>
<dbReference type="Pfam" id="PF00293">
    <property type="entry name" value="NUDIX"/>
    <property type="match status" value="1"/>
</dbReference>
<dbReference type="InterPro" id="IPR013078">
    <property type="entry name" value="His_Pase_superF_clade-1"/>
</dbReference>
<organism evidence="4 5">
    <name type="scientific">Nocardiopsis composta</name>
    <dbReference type="NCBI Taxonomy" id="157465"/>
    <lineage>
        <taxon>Bacteria</taxon>
        <taxon>Bacillati</taxon>
        <taxon>Actinomycetota</taxon>
        <taxon>Actinomycetes</taxon>
        <taxon>Streptosporangiales</taxon>
        <taxon>Nocardiopsidaceae</taxon>
        <taxon>Nocardiopsis</taxon>
    </lineage>
</organism>
<dbReference type="GO" id="GO:0035539">
    <property type="term" value="F:8-oxo-7,8-dihydrodeoxyguanosine triphosphate pyrophosphatase activity"/>
    <property type="evidence" value="ECO:0007669"/>
    <property type="project" value="UniProtKB-EC"/>
</dbReference>
<evidence type="ECO:0000313" key="4">
    <source>
        <dbReference type="EMBL" id="MBB5434355.1"/>
    </source>
</evidence>
<sequence length="327" mass="35692">MADDYPFDEASITSAWPPRDAAPGGYMEPIRAAGAVLWREAPGGGREVALVHRPDRQDWTLPKGKVKNGEHVLDAAVREAAEETGLRPVLGRRLPPQRYLRDGWPKLVDWWVARPSGESSFTPNEEIDAVEWCAPAEARERLTYDHDVQVLDNVFSGPLETFPLVLLRHTSAGEKRDWSGNDLLRPLDESGREDAWGLARVLGAYGLMRVVTSAAARCTETVLPYAAEQGAEVRTLPALTAGVHGDASAVDAEAACREFGRLLDEGLPTLVCTHGELVGHLMREALGRLDAPVTQQISLRKGNFWVLHVPVGERTLAAVERHPASGG</sequence>
<keyword evidence="1 4" id="KW-0378">Hydrolase</keyword>
<evidence type="ECO:0000313" key="5">
    <source>
        <dbReference type="Proteomes" id="UP000572635"/>
    </source>
</evidence>
<dbReference type="InterPro" id="IPR051325">
    <property type="entry name" value="Nudix_hydrolase_domain"/>
</dbReference>
<name>A0A7W8QR24_9ACTN</name>
<dbReference type="CDD" id="cd03673">
    <property type="entry name" value="NUDIX_Ap6A_hydrolase"/>
    <property type="match status" value="1"/>
</dbReference>
<dbReference type="GO" id="GO:0006167">
    <property type="term" value="P:AMP biosynthetic process"/>
    <property type="evidence" value="ECO:0007669"/>
    <property type="project" value="TreeGrafter"/>
</dbReference>
<dbReference type="GO" id="GO:0004081">
    <property type="term" value="F:bis(5'-nucleosyl)-tetraphosphatase (asymmetrical) activity"/>
    <property type="evidence" value="ECO:0007669"/>
    <property type="project" value="TreeGrafter"/>
</dbReference>
<dbReference type="AlphaFoldDB" id="A0A7W8QR24"/>
<keyword evidence="5" id="KW-1185">Reference proteome</keyword>
<dbReference type="InterPro" id="IPR029033">
    <property type="entry name" value="His_PPase_superfam"/>
</dbReference>
<feature type="domain" description="Nudix hydrolase" evidence="3">
    <location>
        <begin position="28"/>
        <end position="156"/>
    </location>
</feature>
<comment type="caution">
    <text evidence="4">The sequence shown here is derived from an EMBL/GenBank/DDBJ whole genome shotgun (WGS) entry which is preliminary data.</text>
</comment>
<dbReference type="EC" id="3.6.1.55" evidence="4"/>
<proteinExistence type="predicted"/>
<evidence type="ECO:0000259" key="3">
    <source>
        <dbReference type="PROSITE" id="PS51462"/>
    </source>
</evidence>
<dbReference type="PANTHER" id="PTHR21340:SF0">
    <property type="entry name" value="BIS(5'-NUCLEOSYL)-TETRAPHOSPHATASE [ASYMMETRICAL]"/>
    <property type="match status" value="1"/>
</dbReference>
<dbReference type="Gene3D" id="3.40.50.1240">
    <property type="entry name" value="Phosphoglycerate mutase-like"/>
    <property type="match status" value="1"/>
</dbReference>
<dbReference type="Proteomes" id="UP000572635">
    <property type="component" value="Unassembled WGS sequence"/>
</dbReference>
<dbReference type="InterPro" id="IPR015797">
    <property type="entry name" value="NUDIX_hydrolase-like_dom_sf"/>
</dbReference>
<dbReference type="InterPro" id="IPR020084">
    <property type="entry name" value="NUDIX_hydrolase_CS"/>
</dbReference>
<dbReference type="RefSeq" id="WP_184394894.1">
    <property type="nucleotide sequence ID" value="NZ_BAAAJD010000064.1"/>
</dbReference>
<dbReference type="EMBL" id="JACHDB010000001">
    <property type="protein sequence ID" value="MBB5434355.1"/>
    <property type="molecule type" value="Genomic_DNA"/>
</dbReference>
<reference evidence="4 5" key="1">
    <citation type="submission" date="2020-08" db="EMBL/GenBank/DDBJ databases">
        <title>Sequencing the genomes of 1000 actinobacteria strains.</title>
        <authorList>
            <person name="Klenk H.-P."/>
        </authorList>
    </citation>
    <scope>NUCLEOTIDE SEQUENCE [LARGE SCALE GENOMIC DNA]</scope>
    <source>
        <strain evidence="4 5">DSM 44551</strain>
    </source>
</reference>
<gene>
    <name evidence="4" type="ORF">HDA36_004439</name>
</gene>
<evidence type="ECO:0000256" key="2">
    <source>
        <dbReference type="SAM" id="MobiDB-lite"/>
    </source>
</evidence>
<dbReference type="InterPro" id="IPR000086">
    <property type="entry name" value="NUDIX_hydrolase_dom"/>
</dbReference>
<dbReference type="GO" id="GO:0006754">
    <property type="term" value="P:ATP biosynthetic process"/>
    <property type="evidence" value="ECO:0007669"/>
    <property type="project" value="TreeGrafter"/>
</dbReference>
<dbReference type="PROSITE" id="PS00893">
    <property type="entry name" value="NUDIX_BOX"/>
    <property type="match status" value="1"/>
</dbReference>
<dbReference type="Pfam" id="PF00300">
    <property type="entry name" value="His_Phos_1"/>
    <property type="match status" value="1"/>
</dbReference>
<dbReference type="PROSITE" id="PS51462">
    <property type="entry name" value="NUDIX"/>
    <property type="match status" value="1"/>
</dbReference>
<evidence type="ECO:0000256" key="1">
    <source>
        <dbReference type="ARBA" id="ARBA00022801"/>
    </source>
</evidence>
<protein>
    <submittedName>
        <fullName evidence="4">8-oxo-dGTP diphosphatase</fullName>
        <ecNumber evidence="4">3.6.1.55</ecNumber>
    </submittedName>
</protein>
<dbReference type="SUPFAM" id="SSF53254">
    <property type="entry name" value="Phosphoglycerate mutase-like"/>
    <property type="match status" value="1"/>
</dbReference>
<dbReference type="PANTHER" id="PTHR21340">
    <property type="entry name" value="DIADENOSINE 5,5-P1,P4-TETRAPHOSPHATE PYROPHOSPHOHYDROLASE MUTT"/>
    <property type="match status" value="1"/>
</dbReference>
<accession>A0A7W8QR24</accession>
<dbReference type="SUPFAM" id="SSF55811">
    <property type="entry name" value="Nudix"/>
    <property type="match status" value="1"/>
</dbReference>
<dbReference type="Gene3D" id="3.90.79.10">
    <property type="entry name" value="Nucleoside Triphosphate Pyrophosphohydrolase"/>
    <property type="match status" value="1"/>
</dbReference>